<dbReference type="Proteomes" id="UP000243488">
    <property type="component" value="Chromosome"/>
</dbReference>
<dbReference type="AlphaFoldDB" id="A0A1V0B4G7"/>
<dbReference type="InterPro" id="IPR052715">
    <property type="entry name" value="RAYT_transposase"/>
</dbReference>
<dbReference type="EMBL" id="CP020100">
    <property type="protein sequence ID" value="AQZ94805.1"/>
    <property type="molecule type" value="Genomic_DNA"/>
</dbReference>
<dbReference type="NCBIfam" id="NF047646">
    <property type="entry name" value="REP_Tyr_transpos"/>
    <property type="match status" value="1"/>
</dbReference>
<dbReference type="InterPro" id="IPR036515">
    <property type="entry name" value="Transposase_17_sf"/>
</dbReference>
<reference evidence="2 3" key="1">
    <citation type="submission" date="2017-03" db="EMBL/GenBank/DDBJ databases">
        <title>Complete genome sequence of the novel DNRA strain Pseudomonas sp. S-6-2 isolated from Chinese polluted river sediment. Journal of Biotechnology.</title>
        <authorList>
            <person name="Li J."/>
            <person name="Xiang F."/>
            <person name="Wang L."/>
            <person name="Xi L."/>
            <person name="Liu J."/>
        </authorList>
    </citation>
    <scope>NUCLEOTIDE SEQUENCE [LARGE SCALE GENOMIC DNA]</scope>
    <source>
        <strain evidence="2 3">S-6-2</strain>
    </source>
</reference>
<sequence length="198" mass="23194">MVLTPDHKGWYLVGRLPHCDNPAVAQFITFRLADALPVKTQRSLEQELRLLPENTREQKRRQRIEFWLDQGLGCCALQHAQVAQVMADGLMRWQNSRYRLLAWCIMPNHVHVLIEPHYSLSRIVQSWKGFTGRWVMLNSKTLGLRLPLGRLWMPGYWDRFIRDERHHLAVVDYIHSNPAKAGLCAAPEHWPWSSASRR</sequence>
<dbReference type="SMART" id="SM01321">
    <property type="entry name" value="Y1_Tnp"/>
    <property type="match status" value="1"/>
</dbReference>
<dbReference type="Pfam" id="PF01797">
    <property type="entry name" value="Y1_Tnp"/>
    <property type="match status" value="1"/>
</dbReference>
<organism evidence="2 3">
    <name type="scientific">Halopseudomonas phragmitis</name>
    <dbReference type="NCBI Taxonomy" id="1931241"/>
    <lineage>
        <taxon>Bacteria</taxon>
        <taxon>Pseudomonadati</taxon>
        <taxon>Pseudomonadota</taxon>
        <taxon>Gammaproteobacteria</taxon>
        <taxon>Pseudomonadales</taxon>
        <taxon>Pseudomonadaceae</taxon>
        <taxon>Halopseudomonas</taxon>
    </lineage>
</organism>
<dbReference type="SUPFAM" id="SSF143422">
    <property type="entry name" value="Transposase IS200-like"/>
    <property type="match status" value="1"/>
</dbReference>
<dbReference type="Gene3D" id="3.30.70.1290">
    <property type="entry name" value="Transposase IS200-like"/>
    <property type="match status" value="1"/>
</dbReference>
<evidence type="ECO:0000259" key="1">
    <source>
        <dbReference type="SMART" id="SM01321"/>
    </source>
</evidence>
<keyword evidence="3" id="KW-1185">Reference proteome</keyword>
<proteinExistence type="predicted"/>
<protein>
    <submittedName>
        <fullName evidence="2">Transposase</fullName>
    </submittedName>
</protein>
<dbReference type="GO" id="GO:0043565">
    <property type="term" value="F:sequence-specific DNA binding"/>
    <property type="evidence" value="ECO:0007669"/>
    <property type="project" value="TreeGrafter"/>
</dbReference>
<accession>A0A1V0B4G7</accession>
<dbReference type="PANTHER" id="PTHR36966:SF1">
    <property type="entry name" value="REP-ASSOCIATED TYROSINE TRANSPOSASE"/>
    <property type="match status" value="1"/>
</dbReference>
<dbReference type="KEGG" id="ppha:BVH74_08610"/>
<feature type="domain" description="Transposase IS200-like" evidence="1">
    <location>
        <begin position="21"/>
        <end position="177"/>
    </location>
</feature>
<dbReference type="STRING" id="1931241.BVH74_08610"/>
<evidence type="ECO:0000313" key="3">
    <source>
        <dbReference type="Proteomes" id="UP000243488"/>
    </source>
</evidence>
<name>A0A1V0B4G7_9GAMM</name>
<dbReference type="RefSeq" id="WP_080049658.1">
    <property type="nucleotide sequence ID" value="NZ_CP020100.1"/>
</dbReference>
<dbReference type="InterPro" id="IPR002686">
    <property type="entry name" value="Transposase_17"/>
</dbReference>
<gene>
    <name evidence="2" type="ORF">BVH74_08610</name>
</gene>
<dbReference type="GO" id="GO:0004803">
    <property type="term" value="F:transposase activity"/>
    <property type="evidence" value="ECO:0007669"/>
    <property type="project" value="InterPro"/>
</dbReference>
<dbReference type="GO" id="GO:0006313">
    <property type="term" value="P:DNA transposition"/>
    <property type="evidence" value="ECO:0007669"/>
    <property type="project" value="InterPro"/>
</dbReference>
<dbReference type="PANTHER" id="PTHR36966">
    <property type="entry name" value="REP-ASSOCIATED TYROSINE TRANSPOSASE"/>
    <property type="match status" value="1"/>
</dbReference>
<evidence type="ECO:0000313" key="2">
    <source>
        <dbReference type="EMBL" id="AQZ94805.1"/>
    </source>
</evidence>